<keyword evidence="3 5" id="KW-1133">Transmembrane helix</keyword>
<comment type="caution">
    <text evidence="6">The sequence shown here is derived from an EMBL/GenBank/DDBJ whole genome shotgun (WGS) entry which is preliminary data.</text>
</comment>
<feature type="transmembrane region" description="Helical" evidence="5">
    <location>
        <begin position="101"/>
        <end position="123"/>
    </location>
</feature>
<keyword evidence="5" id="KW-0186">Copper</keyword>
<keyword evidence="4 5" id="KW-0472">Membrane</keyword>
<dbReference type="GO" id="GO:0005886">
    <property type="term" value="C:plasma membrane"/>
    <property type="evidence" value="ECO:0007669"/>
    <property type="project" value="TreeGrafter"/>
</dbReference>
<evidence type="ECO:0000256" key="2">
    <source>
        <dbReference type="ARBA" id="ARBA00022692"/>
    </source>
</evidence>
<dbReference type="EMBL" id="JAFCMP010000268">
    <property type="protein sequence ID" value="KAG5182072.1"/>
    <property type="molecule type" value="Genomic_DNA"/>
</dbReference>
<comment type="similarity">
    <text evidence="5">Belongs to the copper transporter (Ctr) (TC 1.A.56) family. SLC31A subfamily.</text>
</comment>
<keyword evidence="5" id="KW-0813">Transport</keyword>
<sequence>MSMQMPSMATSMPTTMPMGTSDFCEGTGMVMQKGFRVSFTNGMCIIWLFEGAVLDTAGKYTGAVIGTFLLAFANEGIRWLRSRAMSGKAPFTRCHLSDMPAFARDVVLALMYGFQMLIAYWLMLIVMTYEVFLFTAILLGLTAGYLTFNYVDRRAKEAATDCNCAVSAAKTVGSNTPPQLASEGSQNNLTEALAPMPETATAAWKVSSSTPCCNGDCSC</sequence>
<dbReference type="Proteomes" id="UP000664859">
    <property type="component" value="Unassembled WGS sequence"/>
</dbReference>
<organism evidence="6 7">
    <name type="scientific">Tribonema minus</name>
    <dbReference type="NCBI Taxonomy" id="303371"/>
    <lineage>
        <taxon>Eukaryota</taxon>
        <taxon>Sar</taxon>
        <taxon>Stramenopiles</taxon>
        <taxon>Ochrophyta</taxon>
        <taxon>PX clade</taxon>
        <taxon>Xanthophyceae</taxon>
        <taxon>Tribonematales</taxon>
        <taxon>Tribonemataceae</taxon>
        <taxon>Tribonema</taxon>
    </lineage>
</organism>
<name>A0A835YUT5_9STRA</name>
<dbReference type="InterPro" id="IPR007274">
    <property type="entry name" value="Cop_transporter"/>
</dbReference>
<evidence type="ECO:0000313" key="7">
    <source>
        <dbReference type="Proteomes" id="UP000664859"/>
    </source>
</evidence>
<dbReference type="OrthoDB" id="189577at2759"/>
<evidence type="ECO:0000256" key="4">
    <source>
        <dbReference type="ARBA" id="ARBA00023136"/>
    </source>
</evidence>
<comment type="subcellular location">
    <subcellularLocation>
        <location evidence="1 5">Membrane</location>
        <topology evidence="1 5">Multi-pass membrane protein</topology>
    </subcellularLocation>
</comment>
<evidence type="ECO:0000313" key="6">
    <source>
        <dbReference type="EMBL" id="KAG5182072.1"/>
    </source>
</evidence>
<keyword evidence="2 5" id="KW-0812">Transmembrane</keyword>
<keyword evidence="7" id="KW-1185">Reference proteome</keyword>
<dbReference type="PANTHER" id="PTHR12483:SF27">
    <property type="entry name" value="COPPER TRANSPORT PROTEIN CTR1"/>
    <property type="match status" value="1"/>
</dbReference>
<keyword evidence="5" id="KW-0406">Ion transport</keyword>
<protein>
    <recommendedName>
        <fullName evidence="5">Copper transport protein</fullName>
    </recommendedName>
</protein>
<dbReference type="AlphaFoldDB" id="A0A835YUT5"/>
<evidence type="ECO:0000256" key="5">
    <source>
        <dbReference type="RuleBase" id="RU367022"/>
    </source>
</evidence>
<accession>A0A835YUT5</accession>
<proteinExistence type="inferred from homology"/>
<keyword evidence="5" id="KW-0187">Copper transport</keyword>
<feature type="transmembrane region" description="Helical" evidence="5">
    <location>
        <begin position="129"/>
        <end position="148"/>
    </location>
</feature>
<gene>
    <name evidence="6" type="ORF">JKP88DRAFT_263362</name>
</gene>
<evidence type="ECO:0000256" key="1">
    <source>
        <dbReference type="ARBA" id="ARBA00004141"/>
    </source>
</evidence>
<dbReference type="PANTHER" id="PTHR12483">
    <property type="entry name" value="SOLUTE CARRIER FAMILY 31 COPPER TRANSPORTERS"/>
    <property type="match status" value="1"/>
</dbReference>
<evidence type="ECO:0000256" key="3">
    <source>
        <dbReference type="ARBA" id="ARBA00022989"/>
    </source>
</evidence>
<reference evidence="6" key="1">
    <citation type="submission" date="2021-02" db="EMBL/GenBank/DDBJ databases">
        <title>First Annotated Genome of the Yellow-green Alga Tribonema minus.</title>
        <authorList>
            <person name="Mahan K.M."/>
        </authorList>
    </citation>
    <scope>NUCLEOTIDE SEQUENCE</scope>
    <source>
        <strain evidence="6">UTEX B ZZ1240</strain>
    </source>
</reference>
<dbReference type="GO" id="GO:0005375">
    <property type="term" value="F:copper ion transmembrane transporter activity"/>
    <property type="evidence" value="ECO:0007669"/>
    <property type="project" value="UniProtKB-UniRule"/>
</dbReference>
<dbReference type="Pfam" id="PF04145">
    <property type="entry name" value="Ctr"/>
    <property type="match status" value="1"/>
</dbReference>